<feature type="compositionally biased region" description="Polar residues" evidence="1">
    <location>
        <begin position="201"/>
        <end position="211"/>
    </location>
</feature>
<feature type="region of interest" description="Disordered" evidence="1">
    <location>
        <begin position="131"/>
        <end position="216"/>
    </location>
</feature>
<feature type="region of interest" description="Disordered" evidence="1">
    <location>
        <begin position="1021"/>
        <end position="1061"/>
    </location>
</feature>
<dbReference type="GO" id="GO:0048703">
    <property type="term" value="P:embryonic viscerocranium morphogenesis"/>
    <property type="evidence" value="ECO:0007669"/>
    <property type="project" value="TreeGrafter"/>
</dbReference>
<feature type="region of interest" description="Disordered" evidence="1">
    <location>
        <begin position="484"/>
        <end position="902"/>
    </location>
</feature>
<dbReference type="PANTHER" id="PTHR21704">
    <property type="entry name" value="NIPPED-B-LIKE PROTEIN DELANGIN SCC2-RELATED"/>
    <property type="match status" value="1"/>
</dbReference>
<feature type="compositionally biased region" description="Polar residues" evidence="1">
    <location>
        <begin position="131"/>
        <end position="174"/>
    </location>
</feature>
<dbReference type="GO" id="GO:0003007">
    <property type="term" value="P:heart morphogenesis"/>
    <property type="evidence" value="ECO:0007669"/>
    <property type="project" value="TreeGrafter"/>
</dbReference>
<feature type="compositionally biased region" description="Basic and acidic residues" evidence="1">
    <location>
        <begin position="842"/>
        <end position="898"/>
    </location>
</feature>
<keyword evidence="3" id="KW-1185">Reference proteome</keyword>
<dbReference type="GO" id="GO:0010468">
    <property type="term" value="P:regulation of gene expression"/>
    <property type="evidence" value="ECO:0007669"/>
    <property type="project" value="InterPro"/>
</dbReference>
<feature type="compositionally biased region" description="Basic and acidic residues" evidence="1">
    <location>
        <begin position="589"/>
        <end position="612"/>
    </location>
</feature>
<dbReference type="Proteomes" id="UP000053641">
    <property type="component" value="Unassembled WGS sequence"/>
</dbReference>
<dbReference type="GO" id="GO:0061775">
    <property type="term" value="F:cohesin loader activity"/>
    <property type="evidence" value="ECO:0007669"/>
    <property type="project" value="InterPro"/>
</dbReference>
<dbReference type="GO" id="GO:0007420">
    <property type="term" value="P:brain development"/>
    <property type="evidence" value="ECO:0007669"/>
    <property type="project" value="TreeGrafter"/>
</dbReference>
<feature type="compositionally biased region" description="Basic and acidic residues" evidence="1">
    <location>
        <begin position="331"/>
        <end position="340"/>
    </location>
</feature>
<organism evidence="2 3">
    <name type="scientific">Tinamus guttatus</name>
    <name type="common">White-throated tinamou</name>
    <dbReference type="NCBI Taxonomy" id="94827"/>
    <lineage>
        <taxon>Eukaryota</taxon>
        <taxon>Metazoa</taxon>
        <taxon>Chordata</taxon>
        <taxon>Craniata</taxon>
        <taxon>Vertebrata</taxon>
        <taxon>Euteleostomi</taxon>
        <taxon>Archelosauria</taxon>
        <taxon>Archosauria</taxon>
        <taxon>Dinosauria</taxon>
        <taxon>Saurischia</taxon>
        <taxon>Theropoda</taxon>
        <taxon>Coelurosauria</taxon>
        <taxon>Aves</taxon>
        <taxon>Palaeognathae</taxon>
        <taxon>Tinamiformes</taxon>
        <taxon>Tinamidae</taxon>
        <taxon>Tinamus</taxon>
    </lineage>
</organism>
<dbReference type="GO" id="GO:0003682">
    <property type="term" value="F:chromatin binding"/>
    <property type="evidence" value="ECO:0007669"/>
    <property type="project" value="TreeGrafter"/>
</dbReference>
<dbReference type="STRING" id="94827.A0A099ZLH4"/>
<accession>A0A099ZLH4</accession>
<dbReference type="PANTHER" id="PTHR21704:SF18">
    <property type="entry name" value="NIPPED-B-LIKE PROTEIN"/>
    <property type="match status" value="1"/>
</dbReference>
<dbReference type="GO" id="GO:0090694">
    <property type="term" value="C:Scc2-Scc4 cohesin loading complex"/>
    <property type="evidence" value="ECO:0007669"/>
    <property type="project" value="TreeGrafter"/>
</dbReference>
<protein>
    <submittedName>
        <fullName evidence="2">Nipped-B-like</fullName>
    </submittedName>
</protein>
<dbReference type="GO" id="GO:1990414">
    <property type="term" value="P:replication-born double-strand break repair via sister chromatid exchange"/>
    <property type="evidence" value="ECO:0007669"/>
    <property type="project" value="TreeGrafter"/>
</dbReference>
<evidence type="ECO:0000313" key="2">
    <source>
        <dbReference type="EMBL" id="KGL82721.1"/>
    </source>
</evidence>
<dbReference type="GO" id="GO:0048565">
    <property type="term" value="P:digestive tract development"/>
    <property type="evidence" value="ECO:0007669"/>
    <property type="project" value="TreeGrafter"/>
</dbReference>
<feature type="compositionally biased region" description="Basic and acidic residues" evidence="1">
    <location>
        <begin position="629"/>
        <end position="682"/>
    </location>
</feature>
<feature type="region of interest" description="Disordered" evidence="1">
    <location>
        <begin position="365"/>
        <end position="390"/>
    </location>
</feature>
<proteinExistence type="predicted"/>
<feature type="compositionally biased region" description="Acidic residues" evidence="1">
    <location>
        <begin position="1049"/>
        <end position="1061"/>
    </location>
</feature>
<evidence type="ECO:0000256" key="1">
    <source>
        <dbReference type="SAM" id="MobiDB-lite"/>
    </source>
</evidence>
<feature type="compositionally biased region" description="Basic and acidic residues" evidence="1">
    <location>
        <begin position="690"/>
        <end position="825"/>
    </location>
</feature>
<feature type="compositionally biased region" description="Polar residues" evidence="1">
    <location>
        <begin position="266"/>
        <end position="279"/>
    </location>
</feature>
<dbReference type="GO" id="GO:0034087">
    <property type="term" value="P:establishment of mitotic sister chromatid cohesion"/>
    <property type="evidence" value="ECO:0007669"/>
    <property type="project" value="TreeGrafter"/>
</dbReference>
<dbReference type="InterPro" id="IPR033031">
    <property type="entry name" value="Scc2/Nipped-B"/>
</dbReference>
<dbReference type="AlphaFoldDB" id="A0A099ZLH4"/>
<feature type="compositionally biased region" description="Basic and acidic residues" evidence="1">
    <location>
        <begin position="484"/>
        <end position="502"/>
    </location>
</feature>
<sequence length="1061" mass="118771">MNGDMPHVPITTLAGIASLTDLLNQLPLPSPLPATTTKSLLFNGRIAEEVNCLLACRDENLVSQLVHSLNQVSTDHIELKDNLGSDDPEGDIPVLLQAILARNPNVFREKSMQNRYGVQSGIMMSQFNLSQNSMRGSPASSSYQQTTISHSPSSRFVPPQTSSGNRFLAQQNSPVPSPYAPQSPAGYMPYSHPPSYTPHPQMQQASVSSPIVSGGMRNLHENKVSSQLSGNSANHHADNSRHGSNEDYLQMVHRLSSDDGDPSIRNAASFSLRSPQSVCSPAGSDGTPKGSRPPLILQSQPPPYSSPRDVPPDILLDSPERKQKKQKKMKLGKDEKDQTEKAAMYDIISSPSKDSTKLTLRLSRVRSSDMDQQDDMLSGLENSSVSEGDIPFNVQYPGQTSKTPVTPQDVTRPLNAAQCLPQHEQTAFLQAQQVPVLQQNTSVAAKQPQTPVVQTQQQVSHQGTITSYDEVELDALAEIERIERESAIERERFSKEVQDKDKPLKKRKQENKPQEAGGATGGNRPASQETGSAGNGARPALMVSIDLQQAGRADSQATVTQDLDTIRKPEEIKQYNDGFVCVPQEDTGGDLKLRPENHPDILREKSDFEGQKTDIQQNENRQMEFQQNESRRLESKYNENKQVEAKHESKHESRQMEVKQNENRQTESKQSESRQMEMKQNEGKQNNGKQEIRQRPETPKQKTEGRPETPKHRHDNRRDSSKPLSEKKIELSRHKPDMKSDPSRIKSESRSDPGKQRPDGRSVSDTPRRDHDSLKQRPEDRGESERYRGDPSKIRRPEYLRSSNKSEHDSKHGIKSDGSKTEKLERKHRHESGESRFSSGDQKSRPDSPRIKQESKGDSSKSRPDKTGFKSPNSKDERRTDGNKSKVDSNKAHADNKAEFPSYLLGARSGALKHFVIPKIKRDKDGNVTQESRKTEIKGEQKDKVEKIGLVEDLNKGAKPVVVLQKLSLDDVQKFIKDREDKSRSSCFKPNKNKSSKSNKGSIDQSVLKELPPELLAEIESTMPLCERVKMNKRKRSTVNEKPKYAEISSDEDNDSEEAFE</sequence>
<feature type="non-terminal residue" evidence="2">
    <location>
        <position position="1061"/>
    </location>
</feature>
<evidence type="ECO:0000313" key="3">
    <source>
        <dbReference type="Proteomes" id="UP000053641"/>
    </source>
</evidence>
<dbReference type="EMBL" id="KL895554">
    <property type="protein sequence ID" value="KGL82721.1"/>
    <property type="molecule type" value="Genomic_DNA"/>
</dbReference>
<feature type="compositionally biased region" description="Basic and acidic residues" evidence="1">
    <location>
        <begin position="564"/>
        <end position="574"/>
    </location>
</feature>
<feature type="region of interest" description="Disordered" evidence="1">
    <location>
        <begin position="255"/>
        <end position="344"/>
    </location>
</feature>
<feature type="compositionally biased region" description="Polar residues" evidence="1">
    <location>
        <begin position="613"/>
        <end position="628"/>
    </location>
</feature>
<gene>
    <name evidence="2" type="ORF">N309_14534</name>
</gene>
<name>A0A099ZLH4_TINGU</name>
<feature type="region of interest" description="Disordered" evidence="1">
    <location>
        <begin position="921"/>
        <end position="941"/>
    </location>
</feature>
<dbReference type="GO" id="GO:0140588">
    <property type="term" value="P:chromatin looping"/>
    <property type="evidence" value="ECO:0007669"/>
    <property type="project" value="InterPro"/>
</dbReference>
<dbReference type="GO" id="GO:0071169">
    <property type="term" value="P:establishment of protein localization to chromatin"/>
    <property type="evidence" value="ECO:0007669"/>
    <property type="project" value="TreeGrafter"/>
</dbReference>
<reference evidence="2 3" key="1">
    <citation type="submission" date="2014-06" db="EMBL/GenBank/DDBJ databases">
        <title>Genome evolution of avian class.</title>
        <authorList>
            <person name="Zhang G."/>
            <person name="Li C."/>
        </authorList>
    </citation>
    <scope>NUCLEOTIDE SEQUENCE [LARGE SCALE GENOMIC DNA]</scope>
    <source>
        <strain evidence="2">BGI_N309</strain>
    </source>
</reference>
<feature type="region of interest" description="Disordered" evidence="1">
    <location>
        <begin position="979"/>
        <end position="1007"/>
    </location>
</feature>